<evidence type="ECO:0000256" key="4">
    <source>
        <dbReference type="HAMAP-Rule" id="MF_00695"/>
    </source>
</evidence>
<dbReference type="Gene3D" id="1.10.3890.10">
    <property type="entry name" value="HflD-like"/>
    <property type="match status" value="1"/>
</dbReference>
<sequence>MAKVNNWQEVTLAAAGILQAAALVDQLARTGFIPSDAYECSINSLLDLNPPDTISVYGGRPENLRLGLETLRDLLLSSKQLQNNTVRYSAGVLHLQGRLRKRKDMLGVLSSRLKQASQQALHFGPTHENVIGNLADIYSDTISRFRFRIQVAGDPGYLQQQRVANQVRALLLAAIRSATLWRQLGGTRLHLVLQRKRILAETENLLRNLRV</sequence>
<protein>
    <recommendedName>
        <fullName evidence="4">High frequency lysogenization protein HflD homolog</fullName>
    </recommendedName>
</protein>
<dbReference type="Pfam" id="PF04356">
    <property type="entry name" value="DUF489"/>
    <property type="match status" value="1"/>
</dbReference>
<evidence type="ECO:0000313" key="6">
    <source>
        <dbReference type="Proteomes" id="UP001595548"/>
    </source>
</evidence>
<dbReference type="RefSeq" id="WP_339614899.1">
    <property type="nucleotide sequence ID" value="NZ_AP031500.1"/>
</dbReference>
<proteinExistence type="inferred from homology"/>
<dbReference type="EMBL" id="JBHRTL010000006">
    <property type="protein sequence ID" value="MFC3154739.1"/>
    <property type="molecule type" value="Genomic_DNA"/>
</dbReference>
<dbReference type="Proteomes" id="UP001595548">
    <property type="component" value="Unassembled WGS sequence"/>
</dbReference>
<dbReference type="PANTHER" id="PTHR38100">
    <property type="entry name" value="HIGH FREQUENCY LYSOGENIZATION PROTEIN HFLD"/>
    <property type="match status" value="1"/>
</dbReference>
<gene>
    <name evidence="4 5" type="primary">hflD</name>
    <name evidence="5" type="ORF">ACFOEB_05940</name>
</gene>
<dbReference type="PANTHER" id="PTHR38100:SF1">
    <property type="entry name" value="HIGH FREQUENCY LYSOGENIZATION PROTEIN HFLD"/>
    <property type="match status" value="1"/>
</dbReference>
<keyword evidence="3 4" id="KW-0472">Membrane</keyword>
<keyword evidence="1 4" id="KW-1003">Cell membrane</keyword>
<evidence type="ECO:0000256" key="1">
    <source>
        <dbReference type="ARBA" id="ARBA00022475"/>
    </source>
</evidence>
<comment type="similarity">
    <text evidence="4">Belongs to the HflD family.</text>
</comment>
<organism evidence="5 6">
    <name type="scientific">Gilvimarinus japonicus</name>
    <dbReference type="NCBI Taxonomy" id="1796469"/>
    <lineage>
        <taxon>Bacteria</taxon>
        <taxon>Pseudomonadati</taxon>
        <taxon>Pseudomonadota</taxon>
        <taxon>Gammaproteobacteria</taxon>
        <taxon>Cellvibrionales</taxon>
        <taxon>Cellvibrionaceae</taxon>
        <taxon>Gilvimarinus</taxon>
    </lineage>
</organism>
<accession>A0ABV7HLI7</accession>
<evidence type="ECO:0000313" key="5">
    <source>
        <dbReference type="EMBL" id="MFC3154739.1"/>
    </source>
</evidence>
<dbReference type="HAMAP" id="MF_00695">
    <property type="entry name" value="HflD_protein"/>
    <property type="match status" value="1"/>
</dbReference>
<comment type="subcellular location">
    <subcellularLocation>
        <location evidence="4">Cytoplasm</location>
    </subcellularLocation>
    <subcellularLocation>
        <location evidence="4">Cell membrane</location>
        <topology evidence="4">Peripheral membrane protein</topology>
        <orientation evidence="4">Cytoplasmic side</orientation>
    </subcellularLocation>
</comment>
<comment type="caution">
    <text evidence="5">The sequence shown here is derived from an EMBL/GenBank/DDBJ whole genome shotgun (WGS) entry which is preliminary data.</text>
</comment>
<keyword evidence="6" id="KW-1185">Reference proteome</keyword>
<reference evidence="6" key="1">
    <citation type="journal article" date="2019" name="Int. J. Syst. Evol. Microbiol.">
        <title>The Global Catalogue of Microorganisms (GCM) 10K type strain sequencing project: providing services to taxonomists for standard genome sequencing and annotation.</title>
        <authorList>
            <consortium name="The Broad Institute Genomics Platform"/>
            <consortium name="The Broad Institute Genome Sequencing Center for Infectious Disease"/>
            <person name="Wu L."/>
            <person name="Ma J."/>
        </authorList>
    </citation>
    <scope>NUCLEOTIDE SEQUENCE [LARGE SCALE GENOMIC DNA]</scope>
    <source>
        <strain evidence="6">KCTC 52141</strain>
    </source>
</reference>
<evidence type="ECO:0000256" key="3">
    <source>
        <dbReference type="ARBA" id="ARBA00023136"/>
    </source>
</evidence>
<evidence type="ECO:0000256" key="2">
    <source>
        <dbReference type="ARBA" id="ARBA00022490"/>
    </source>
</evidence>
<dbReference type="InterPro" id="IPR035932">
    <property type="entry name" value="HflD-like_sf"/>
</dbReference>
<keyword evidence="2 4" id="KW-0963">Cytoplasm</keyword>
<dbReference type="InterPro" id="IPR007451">
    <property type="entry name" value="HflD"/>
</dbReference>
<dbReference type="NCBIfam" id="NF001246">
    <property type="entry name" value="PRK00218.1-2"/>
    <property type="match status" value="1"/>
</dbReference>
<dbReference type="SUPFAM" id="SSF101322">
    <property type="entry name" value="YcfC-like"/>
    <property type="match status" value="1"/>
</dbReference>
<name>A0ABV7HLI7_9GAMM</name>